<gene>
    <name evidence="2" type="ORF">J0695_25990</name>
</gene>
<dbReference type="RefSeq" id="WP_206965850.1">
    <property type="nucleotide sequence ID" value="NZ_BAAAJJ010000004.1"/>
</dbReference>
<dbReference type="AlphaFoldDB" id="A0A939FDV1"/>
<evidence type="ECO:0000313" key="2">
    <source>
        <dbReference type="EMBL" id="MBO0515220.1"/>
    </source>
</evidence>
<sequence>MTHQPSVAQRRVLRTADPESGLLHGPAAALAALVAQGLAMRHPRPPHRHFLTPAGQRMREELADEAVPLMSADTSGVFAARTGGESAQPDDPARLREVRSAWAGLLEMRRVTNADRSADRPCAWERSHLTQSAALALEAAGCRGYLVAETAQPEAVRVAGPDAPDYAEALERAGWQTSAHLDRRAGATYLLASPRRS</sequence>
<evidence type="ECO:0000256" key="1">
    <source>
        <dbReference type="SAM" id="Phobius"/>
    </source>
</evidence>
<name>A0A939FDV1_9ACTN</name>
<keyword evidence="3" id="KW-1185">Reference proteome</keyword>
<dbReference type="EMBL" id="JAFLRJ010000263">
    <property type="protein sequence ID" value="MBO0515220.1"/>
    <property type="molecule type" value="Genomic_DNA"/>
</dbReference>
<keyword evidence="1" id="KW-0812">Transmembrane</keyword>
<comment type="caution">
    <text evidence="2">The sequence shown here is derived from an EMBL/GenBank/DDBJ whole genome shotgun (WGS) entry which is preliminary data.</text>
</comment>
<evidence type="ECO:0000313" key="3">
    <source>
        <dbReference type="Proteomes" id="UP000664167"/>
    </source>
</evidence>
<protein>
    <submittedName>
        <fullName evidence="2">Uncharacterized protein</fullName>
    </submittedName>
</protein>
<organism evidence="2 3">
    <name type="scientific">Streptomyces beijiangensis</name>
    <dbReference type="NCBI Taxonomy" id="163361"/>
    <lineage>
        <taxon>Bacteria</taxon>
        <taxon>Bacillati</taxon>
        <taxon>Actinomycetota</taxon>
        <taxon>Actinomycetes</taxon>
        <taxon>Kitasatosporales</taxon>
        <taxon>Streptomycetaceae</taxon>
        <taxon>Streptomyces</taxon>
    </lineage>
</organism>
<feature type="transmembrane region" description="Helical" evidence="1">
    <location>
        <begin position="20"/>
        <end position="39"/>
    </location>
</feature>
<proteinExistence type="predicted"/>
<keyword evidence="1" id="KW-0472">Membrane</keyword>
<dbReference type="Proteomes" id="UP000664167">
    <property type="component" value="Unassembled WGS sequence"/>
</dbReference>
<keyword evidence="1" id="KW-1133">Transmembrane helix</keyword>
<accession>A0A939FDV1</accession>
<reference evidence="2" key="1">
    <citation type="submission" date="2021-03" db="EMBL/GenBank/DDBJ databases">
        <title>Streptomyces poriferae sp. nov., a novel marine sponge-derived Actinobacteria species with anti-MRSA activity.</title>
        <authorList>
            <person name="Sandoval-Powers M."/>
            <person name="Kralova S."/>
            <person name="Nguyen G.-S."/>
            <person name="Fawwal D."/>
            <person name="Degnes K."/>
            <person name="Klinkenberg G."/>
            <person name="Sletta H."/>
            <person name="Wentzel A."/>
            <person name="Liles M.R."/>
        </authorList>
    </citation>
    <scope>NUCLEOTIDE SEQUENCE</scope>
    <source>
        <strain evidence="2">DSM 41794</strain>
    </source>
</reference>